<keyword evidence="1" id="KW-0472">Membrane</keyword>
<feature type="transmembrane region" description="Helical" evidence="1">
    <location>
        <begin position="21"/>
        <end position="43"/>
    </location>
</feature>
<dbReference type="Proteomes" id="UP000176965">
    <property type="component" value="Unassembled WGS sequence"/>
</dbReference>
<comment type="caution">
    <text evidence="2">The sequence shown here is derived from an EMBL/GenBank/DDBJ whole genome shotgun (WGS) entry which is preliminary data.</text>
</comment>
<dbReference type="AlphaFoldDB" id="A0A1G2PGT6"/>
<dbReference type="STRING" id="1802338.A2541_02270"/>
<evidence type="ECO:0000313" key="3">
    <source>
        <dbReference type="Proteomes" id="UP000176965"/>
    </source>
</evidence>
<dbReference type="EMBL" id="MHSQ01000010">
    <property type="protein sequence ID" value="OHA47483.1"/>
    <property type="molecule type" value="Genomic_DNA"/>
</dbReference>
<evidence type="ECO:0000313" key="2">
    <source>
        <dbReference type="EMBL" id="OHA47483.1"/>
    </source>
</evidence>
<evidence type="ECO:0000256" key="1">
    <source>
        <dbReference type="SAM" id="Phobius"/>
    </source>
</evidence>
<proteinExistence type="predicted"/>
<evidence type="ECO:0008006" key="4">
    <source>
        <dbReference type="Google" id="ProtNLM"/>
    </source>
</evidence>
<protein>
    <recommendedName>
        <fullName evidence="4">DUF5698 domain-containing protein</fullName>
    </recommendedName>
</protein>
<feature type="transmembrane region" description="Helical" evidence="1">
    <location>
        <begin position="55"/>
        <end position="75"/>
    </location>
</feature>
<organism evidence="2 3">
    <name type="scientific">Candidatus Taylorbacteria bacterium RIFOXYD2_FULL_36_9</name>
    <dbReference type="NCBI Taxonomy" id="1802338"/>
    <lineage>
        <taxon>Bacteria</taxon>
        <taxon>Candidatus Tayloriibacteriota</taxon>
    </lineage>
</organism>
<gene>
    <name evidence="2" type="ORF">A2541_02270</name>
</gene>
<sequence>MILIFIIGVVEMFIIAYWTKAVVESQVYISGVVTVVNILIWYYVLRTFVDDINNWYLVLFYAIGCAVGTMLSGVVSNRRGKN</sequence>
<keyword evidence="1" id="KW-0812">Transmembrane</keyword>
<name>A0A1G2PGT6_9BACT</name>
<reference evidence="2 3" key="1">
    <citation type="journal article" date="2016" name="Nat. Commun.">
        <title>Thousands of microbial genomes shed light on interconnected biogeochemical processes in an aquifer system.</title>
        <authorList>
            <person name="Anantharaman K."/>
            <person name="Brown C.T."/>
            <person name="Hug L.A."/>
            <person name="Sharon I."/>
            <person name="Castelle C.J."/>
            <person name="Probst A.J."/>
            <person name="Thomas B.C."/>
            <person name="Singh A."/>
            <person name="Wilkins M.J."/>
            <person name="Karaoz U."/>
            <person name="Brodie E.L."/>
            <person name="Williams K.H."/>
            <person name="Hubbard S.S."/>
            <person name="Banfield J.F."/>
        </authorList>
    </citation>
    <scope>NUCLEOTIDE SEQUENCE [LARGE SCALE GENOMIC DNA]</scope>
</reference>
<keyword evidence="1" id="KW-1133">Transmembrane helix</keyword>
<accession>A0A1G2PGT6</accession>